<dbReference type="Proteomes" id="UP001175227">
    <property type="component" value="Unassembled WGS sequence"/>
</dbReference>
<evidence type="ECO:0000313" key="3">
    <source>
        <dbReference type="Proteomes" id="UP001175227"/>
    </source>
</evidence>
<proteinExistence type="predicted"/>
<evidence type="ECO:0000313" key="2">
    <source>
        <dbReference type="EMBL" id="KAK0477060.1"/>
    </source>
</evidence>
<evidence type="ECO:0000256" key="1">
    <source>
        <dbReference type="SAM" id="MobiDB-lite"/>
    </source>
</evidence>
<comment type="caution">
    <text evidence="2">The sequence shown here is derived from an EMBL/GenBank/DDBJ whole genome shotgun (WGS) entry which is preliminary data.</text>
</comment>
<dbReference type="AlphaFoldDB" id="A0AA39UFT1"/>
<protein>
    <submittedName>
        <fullName evidence="2">Uncharacterized protein</fullName>
    </submittedName>
</protein>
<accession>A0AA39UFT1</accession>
<gene>
    <name evidence="2" type="ORF">IW261DRAFT_1488515</name>
</gene>
<feature type="region of interest" description="Disordered" evidence="1">
    <location>
        <begin position="50"/>
        <end position="69"/>
    </location>
</feature>
<name>A0AA39UFT1_9AGAR</name>
<feature type="compositionally biased region" description="Basic and acidic residues" evidence="1">
    <location>
        <begin position="89"/>
        <end position="100"/>
    </location>
</feature>
<keyword evidence="3" id="KW-1185">Reference proteome</keyword>
<organism evidence="2 3">
    <name type="scientific">Armillaria novae-zelandiae</name>
    <dbReference type="NCBI Taxonomy" id="153914"/>
    <lineage>
        <taxon>Eukaryota</taxon>
        <taxon>Fungi</taxon>
        <taxon>Dikarya</taxon>
        <taxon>Basidiomycota</taxon>
        <taxon>Agaricomycotina</taxon>
        <taxon>Agaricomycetes</taxon>
        <taxon>Agaricomycetidae</taxon>
        <taxon>Agaricales</taxon>
        <taxon>Marasmiineae</taxon>
        <taxon>Physalacriaceae</taxon>
        <taxon>Armillaria</taxon>
    </lineage>
</organism>
<sequence length="150" mass="16556">MRIKPGIKIRQAGMRLQYQRDPNGCSPSVIIVDNPLDTLRLGAHAASPPRLQPCLNLPPEADSETDAKPAHLRLVVRVRSWRSSSVRTDPPRDAPPEKEGAPSNDTPENGWIVILISLAKSYPLKRPLNTIRSCDNFVGSMSLTQLCRSV</sequence>
<feature type="region of interest" description="Disordered" evidence="1">
    <location>
        <begin position="81"/>
        <end position="106"/>
    </location>
</feature>
<reference evidence="2" key="1">
    <citation type="submission" date="2023-06" db="EMBL/GenBank/DDBJ databases">
        <authorList>
            <consortium name="Lawrence Berkeley National Laboratory"/>
            <person name="Ahrendt S."/>
            <person name="Sahu N."/>
            <person name="Indic B."/>
            <person name="Wong-Bajracharya J."/>
            <person name="Merenyi Z."/>
            <person name="Ke H.-M."/>
            <person name="Monk M."/>
            <person name="Kocsube S."/>
            <person name="Drula E."/>
            <person name="Lipzen A."/>
            <person name="Balint B."/>
            <person name="Henrissat B."/>
            <person name="Andreopoulos B."/>
            <person name="Martin F.M."/>
            <person name="Harder C.B."/>
            <person name="Rigling D."/>
            <person name="Ford K.L."/>
            <person name="Foster G.D."/>
            <person name="Pangilinan J."/>
            <person name="Papanicolaou A."/>
            <person name="Barry K."/>
            <person name="LaButti K."/>
            <person name="Viragh M."/>
            <person name="Koriabine M."/>
            <person name="Yan M."/>
            <person name="Riley R."/>
            <person name="Champramary S."/>
            <person name="Plett K.L."/>
            <person name="Tsai I.J."/>
            <person name="Slot J."/>
            <person name="Sipos G."/>
            <person name="Plett J."/>
            <person name="Nagy L.G."/>
            <person name="Grigoriev I.V."/>
        </authorList>
    </citation>
    <scope>NUCLEOTIDE SEQUENCE</scope>
    <source>
        <strain evidence="2">ICMP 16352</strain>
    </source>
</reference>
<dbReference type="EMBL" id="JAUEPR010000018">
    <property type="protein sequence ID" value="KAK0477060.1"/>
    <property type="molecule type" value="Genomic_DNA"/>
</dbReference>